<dbReference type="AlphaFoldDB" id="A0A6J4VPK5"/>
<feature type="compositionally biased region" description="Low complexity" evidence="1">
    <location>
        <begin position="48"/>
        <end position="61"/>
    </location>
</feature>
<feature type="region of interest" description="Disordered" evidence="1">
    <location>
        <begin position="79"/>
        <end position="103"/>
    </location>
</feature>
<feature type="non-terminal residue" evidence="2">
    <location>
        <position position="1"/>
    </location>
</feature>
<reference evidence="2" key="1">
    <citation type="submission" date="2020-02" db="EMBL/GenBank/DDBJ databases">
        <authorList>
            <person name="Meier V. D."/>
        </authorList>
    </citation>
    <scope>NUCLEOTIDE SEQUENCE</scope>
    <source>
        <strain evidence="2">AVDCRST_MAG19</strain>
    </source>
</reference>
<dbReference type="EMBL" id="CADCWL010000247">
    <property type="protein sequence ID" value="CAA9584877.1"/>
    <property type="molecule type" value="Genomic_DNA"/>
</dbReference>
<evidence type="ECO:0000313" key="2">
    <source>
        <dbReference type="EMBL" id="CAA9584877.1"/>
    </source>
</evidence>
<feature type="non-terminal residue" evidence="2">
    <location>
        <position position="103"/>
    </location>
</feature>
<protein>
    <submittedName>
        <fullName evidence="2">NAD(P) transhydrogenase alpha subunit</fullName>
        <ecNumber evidence="2">1.6.1.2</ecNumber>
    </submittedName>
</protein>
<accession>A0A6J4VPK5</accession>
<dbReference type="GO" id="GO:0016491">
    <property type="term" value="F:oxidoreductase activity"/>
    <property type="evidence" value="ECO:0007669"/>
    <property type="project" value="UniProtKB-KW"/>
</dbReference>
<keyword evidence="2" id="KW-0560">Oxidoreductase</keyword>
<sequence length="103" mass="10390">GQRGLARGVCLSAGDLSRNRADRAGAGDAAHAADVGDERDPRYRPAGRDAGPGAGRRLPAAGARVRCGRARGRQCLRRLCGDGPDAPDVPEAAGSTRGSAGAM</sequence>
<feature type="region of interest" description="Disordered" evidence="1">
    <location>
        <begin position="17"/>
        <end position="61"/>
    </location>
</feature>
<gene>
    <name evidence="2" type="ORF">AVDCRST_MAG19-4814</name>
</gene>
<dbReference type="EC" id="1.6.1.2" evidence="2"/>
<name>A0A6J4VPK5_9BACT</name>
<evidence type="ECO:0000256" key="1">
    <source>
        <dbReference type="SAM" id="MobiDB-lite"/>
    </source>
</evidence>
<proteinExistence type="predicted"/>
<feature type="compositionally biased region" description="Basic and acidic residues" evidence="1">
    <location>
        <begin position="34"/>
        <end position="47"/>
    </location>
</feature>
<organism evidence="2">
    <name type="scientific">uncultured Thermomicrobiales bacterium</name>
    <dbReference type="NCBI Taxonomy" id="1645740"/>
    <lineage>
        <taxon>Bacteria</taxon>
        <taxon>Pseudomonadati</taxon>
        <taxon>Thermomicrobiota</taxon>
        <taxon>Thermomicrobia</taxon>
        <taxon>Thermomicrobiales</taxon>
        <taxon>environmental samples</taxon>
    </lineage>
</organism>